<comment type="caution">
    <text evidence="9">The sequence shown here is derived from an EMBL/GenBank/DDBJ whole genome shotgun (WGS) entry which is preliminary data.</text>
</comment>
<gene>
    <name evidence="9" type="ORF">RFH988_LOCUS23818</name>
</gene>
<dbReference type="EMBL" id="CAJNOO010001680">
    <property type="protein sequence ID" value="CAF1186711.1"/>
    <property type="molecule type" value="Genomic_DNA"/>
</dbReference>
<evidence type="ECO:0000256" key="6">
    <source>
        <dbReference type="ARBA" id="ARBA00022833"/>
    </source>
</evidence>
<dbReference type="InterPro" id="IPR013083">
    <property type="entry name" value="Znf_RING/FYVE/PHD"/>
</dbReference>
<reference evidence="9" key="1">
    <citation type="submission" date="2021-02" db="EMBL/GenBank/DDBJ databases">
        <authorList>
            <person name="Nowell W R."/>
        </authorList>
    </citation>
    <scope>NUCLEOTIDE SEQUENCE</scope>
</reference>
<dbReference type="PANTHER" id="PTHR16004">
    <property type="entry name" value="RING FINGER PROTEIN 31-RELATED"/>
    <property type="match status" value="1"/>
</dbReference>
<keyword evidence="1" id="KW-0808">Transferase</keyword>
<keyword evidence="6" id="KW-0862">Zinc</keyword>
<evidence type="ECO:0000259" key="8">
    <source>
        <dbReference type="PROSITE" id="PS51873"/>
    </source>
</evidence>
<dbReference type="GO" id="GO:0036435">
    <property type="term" value="F:K48-linked polyubiquitin modification-dependent protein binding"/>
    <property type="evidence" value="ECO:0007669"/>
    <property type="project" value="TreeGrafter"/>
</dbReference>
<dbReference type="GO" id="GO:0070530">
    <property type="term" value="F:K63-linked polyubiquitin modification-dependent protein binding"/>
    <property type="evidence" value="ECO:0007669"/>
    <property type="project" value="TreeGrafter"/>
</dbReference>
<dbReference type="SUPFAM" id="SSF57850">
    <property type="entry name" value="RING/U-box"/>
    <property type="match status" value="3"/>
</dbReference>
<evidence type="ECO:0000256" key="3">
    <source>
        <dbReference type="ARBA" id="ARBA00022737"/>
    </source>
</evidence>
<dbReference type="GO" id="GO:0097039">
    <property type="term" value="P:protein linear polyubiquitination"/>
    <property type="evidence" value="ECO:0007669"/>
    <property type="project" value="TreeGrafter"/>
</dbReference>
<name>A0A814VFP1_9BILA</name>
<feature type="region of interest" description="Disordered" evidence="7">
    <location>
        <begin position="134"/>
        <end position="179"/>
    </location>
</feature>
<feature type="domain" description="RING-type" evidence="8">
    <location>
        <begin position="435"/>
        <end position="671"/>
    </location>
</feature>
<evidence type="ECO:0000313" key="10">
    <source>
        <dbReference type="Proteomes" id="UP000663882"/>
    </source>
</evidence>
<evidence type="ECO:0000256" key="2">
    <source>
        <dbReference type="ARBA" id="ARBA00022723"/>
    </source>
</evidence>
<dbReference type="InterPro" id="IPR026254">
    <property type="entry name" value="RNF31-like"/>
</dbReference>
<accession>A0A814VFP1</accession>
<keyword evidence="3" id="KW-0677">Repeat</keyword>
<dbReference type="GO" id="GO:0008270">
    <property type="term" value="F:zinc ion binding"/>
    <property type="evidence" value="ECO:0007669"/>
    <property type="project" value="UniProtKB-KW"/>
</dbReference>
<keyword evidence="4" id="KW-0863">Zinc-finger</keyword>
<feature type="compositionally biased region" description="Low complexity" evidence="7">
    <location>
        <begin position="149"/>
        <end position="166"/>
    </location>
</feature>
<dbReference type="InterPro" id="IPR044066">
    <property type="entry name" value="TRIAD_supradom"/>
</dbReference>
<dbReference type="Pfam" id="PF22191">
    <property type="entry name" value="IBR_1"/>
    <property type="match status" value="1"/>
</dbReference>
<feature type="compositionally biased region" description="Polar residues" evidence="7">
    <location>
        <begin position="167"/>
        <end position="176"/>
    </location>
</feature>
<dbReference type="Gene3D" id="3.30.40.10">
    <property type="entry name" value="Zinc/RING finger domain, C3HC4 (zinc finger)"/>
    <property type="match status" value="1"/>
</dbReference>
<dbReference type="GO" id="GO:0071797">
    <property type="term" value="C:LUBAC complex"/>
    <property type="evidence" value="ECO:0007669"/>
    <property type="project" value="InterPro"/>
</dbReference>
<evidence type="ECO:0000256" key="5">
    <source>
        <dbReference type="ARBA" id="ARBA00022786"/>
    </source>
</evidence>
<protein>
    <recommendedName>
        <fullName evidence="8">RING-type domain-containing protein</fullName>
    </recommendedName>
</protein>
<dbReference type="Pfam" id="PF01485">
    <property type="entry name" value="IBR"/>
    <property type="match status" value="1"/>
</dbReference>
<proteinExistence type="predicted"/>
<sequence length="814" mass="94578">MNPFSTYRIINAEEIIEANIRPNHIPEDINGLLNVLLPVTYITRGDSPRASSLHSNFIQKLSSKLHTLDLLKHFGYELDRKGNYTYRSTDSNREITLRENATNEFKNFYNDLRRIKEGSLDDFAEYIRNSRERPLSAYSDRDADEEQQQQRPNSSSNFRSQSSLLPNSSTVTAGNEKTSETIKSFKESIVPRHAGRPAHSFIRRKLLLLLYKQNYPHSIEFGDEVIDEQIDQCVRQLKQRDRGQDVSCGDEVYFECLIRTNFDNEAALDILRHNRPNLKPPPEPETPRGPTTTTIARSMHPLQQQWKLLNKDTDENTAPQLLLHEGDVGIILYHNKEWKNATHIVTAIIKLRQQYNTREVDEHIVSKMYRLIYSELSNVIGRQSVLKIELLAYALCKVSSNSLEHLSMADIKDILRSSSDTEIHENFQDNAIKSLSMECPICAESYPRSRMETMFLCGHMCCLTCARDYYRGTIQQIRDPQALKKLTCYQEELEIADDVKLNFFQYLGSKLNQWFTDERLVLDAYHENLFLATRDSQIKKCGNSRCTSFFNLHNNNNRIVRAQCPHCQFQQCQQCCRKWFDEHNGMSCEQYAEWLIDNDPDDPEVQLTKYLNTAGMVCPNDRCKAIYEYKPGGCEHFTCKQCRTEFCRICSALFYNPEHNTVMNMVCPRADCSLKRTLHAHCCLNCYREIRDAQVDEIITLLTNHNVNVTEELRQKPAATGLECPVEGCKNAPSMACENRFCERCYKEFLCLLIWRNEIEPWELYPDHNLRQTFTNAGVAVVENSTREVLIQLARQRLTQFLGKPKKIPRIRQQ</sequence>
<evidence type="ECO:0000256" key="4">
    <source>
        <dbReference type="ARBA" id="ARBA00022771"/>
    </source>
</evidence>
<keyword evidence="5" id="KW-0833">Ubl conjugation pathway</keyword>
<dbReference type="InterPro" id="IPR002867">
    <property type="entry name" value="IBR_dom"/>
</dbReference>
<dbReference type="OrthoDB" id="9978677at2759"/>
<keyword evidence="2" id="KW-0479">Metal-binding</keyword>
<evidence type="ECO:0000256" key="7">
    <source>
        <dbReference type="SAM" id="MobiDB-lite"/>
    </source>
</evidence>
<evidence type="ECO:0000256" key="1">
    <source>
        <dbReference type="ARBA" id="ARBA00022679"/>
    </source>
</evidence>
<dbReference type="AlphaFoldDB" id="A0A814VFP1"/>
<organism evidence="9 10">
    <name type="scientific">Rotaria sordida</name>
    <dbReference type="NCBI Taxonomy" id="392033"/>
    <lineage>
        <taxon>Eukaryota</taxon>
        <taxon>Metazoa</taxon>
        <taxon>Spiralia</taxon>
        <taxon>Gnathifera</taxon>
        <taxon>Rotifera</taxon>
        <taxon>Eurotatoria</taxon>
        <taxon>Bdelloidea</taxon>
        <taxon>Philodinida</taxon>
        <taxon>Philodinidae</taxon>
        <taxon>Rotaria</taxon>
    </lineage>
</organism>
<dbReference type="Proteomes" id="UP000663882">
    <property type="component" value="Unassembled WGS sequence"/>
</dbReference>
<dbReference type="PANTHER" id="PTHR16004:SF2">
    <property type="entry name" value="E3 UBIQUITIN-PROTEIN LIGASE LUBEL"/>
    <property type="match status" value="1"/>
</dbReference>
<dbReference type="PROSITE" id="PS51873">
    <property type="entry name" value="TRIAD"/>
    <property type="match status" value="1"/>
</dbReference>
<evidence type="ECO:0000313" key="9">
    <source>
        <dbReference type="EMBL" id="CAF1186711.1"/>
    </source>
</evidence>
<dbReference type="GO" id="GO:1990450">
    <property type="term" value="F:linear polyubiquitin binding"/>
    <property type="evidence" value="ECO:0007669"/>
    <property type="project" value="TreeGrafter"/>
</dbReference>
<dbReference type="GO" id="GO:0061630">
    <property type="term" value="F:ubiquitin protein ligase activity"/>
    <property type="evidence" value="ECO:0007669"/>
    <property type="project" value="TreeGrafter"/>
</dbReference>